<dbReference type="SUPFAM" id="SSF53474">
    <property type="entry name" value="alpha/beta-Hydrolases"/>
    <property type="match status" value="1"/>
</dbReference>
<evidence type="ECO:0000259" key="3">
    <source>
        <dbReference type="Pfam" id="PF00561"/>
    </source>
</evidence>
<keyword evidence="2" id="KW-0732">Signal</keyword>
<feature type="signal peptide" evidence="2">
    <location>
        <begin position="1"/>
        <end position="20"/>
    </location>
</feature>
<reference evidence="4 5" key="1">
    <citation type="submission" date="2012-02" db="EMBL/GenBank/DDBJ databases">
        <title>Improved High-Quality Draft sequence of Microvirga sp. WSM3557.</title>
        <authorList>
            <consortium name="US DOE Joint Genome Institute"/>
            <person name="Lucas S."/>
            <person name="Han J."/>
            <person name="Lapidus A."/>
            <person name="Cheng J.-F."/>
            <person name="Goodwin L."/>
            <person name="Pitluck S."/>
            <person name="Peters L."/>
            <person name="Zhang X."/>
            <person name="Detter J.C."/>
            <person name="Han C."/>
            <person name="Tapia R."/>
            <person name="Land M."/>
            <person name="Hauser L."/>
            <person name="Kyrpides N."/>
            <person name="Ivanova N."/>
            <person name="Pagani I."/>
            <person name="Brau L."/>
            <person name="Yates R."/>
            <person name="O'Hara G."/>
            <person name="Rui T."/>
            <person name="Howieson J."/>
            <person name="Reeve W."/>
            <person name="Woyke T."/>
        </authorList>
    </citation>
    <scope>NUCLEOTIDE SEQUENCE [LARGE SCALE GENOMIC DNA]</scope>
    <source>
        <strain evidence="4 5">WSM3557</strain>
    </source>
</reference>
<feature type="domain" description="AB hydrolase-1" evidence="3">
    <location>
        <begin position="49"/>
        <end position="290"/>
    </location>
</feature>
<dbReference type="eggNOG" id="COG0596">
    <property type="taxonomic scope" value="Bacteria"/>
</dbReference>
<accession>I4YKJ0</accession>
<name>I4YKJ0_9HYPH</name>
<evidence type="ECO:0000313" key="4">
    <source>
        <dbReference type="EMBL" id="EIM24482.1"/>
    </source>
</evidence>
<proteinExistence type="predicted"/>
<dbReference type="Proteomes" id="UP000003947">
    <property type="component" value="Unassembled WGS sequence"/>
</dbReference>
<feature type="chain" id="PRO_5003699023" evidence="2">
    <location>
        <begin position="21"/>
        <end position="304"/>
    </location>
</feature>
<keyword evidence="4" id="KW-0808">Transferase</keyword>
<dbReference type="PRINTS" id="PR00111">
    <property type="entry name" value="ABHYDROLASE"/>
</dbReference>
<dbReference type="RefSeq" id="WP_009492215.1">
    <property type="nucleotide sequence ID" value="NZ_CP141048.1"/>
</dbReference>
<dbReference type="GO" id="GO:0016787">
    <property type="term" value="F:hydrolase activity"/>
    <property type="evidence" value="ECO:0007669"/>
    <property type="project" value="UniProtKB-KW"/>
</dbReference>
<organism evidence="4 5">
    <name type="scientific">Microvirga lotononidis</name>
    <dbReference type="NCBI Taxonomy" id="864069"/>
    <lineage>
        <taxon>Bacteria</taxon>
        <taxon>Pseudomonadati</taxon>
        <taxon>Pseudomonadota</taxon>
        <taxon>Alphaproteobacteria</taxon>
        <taxon>Hyphomicrobiales</taxon>
        <taxon>Methylobacteriaceae</taxon>
        <taxon>Microvirga</taxon>
    </lineage>
</organism>
<dbReference type="GO" id="GO:0016746">
    <property type="term" value="F:acyltransferase activity"/>
    <property type="evidence" value="ECO:0007669"/>
    <property type="project" value="UniProtKB-KW"/>
</dbReference>
<dbReference type="PANTHER" id="PTHR43329">
    <property type="entry name" value="EPOXIDE HYDROLASE"/>
    <property type="match status" value="1"/>
</dbReference>
<dbReference type="PATRIC" id="fig|864069.3.peg.5590"/>
<gene>
    <name evidence="4" type="ORF">MicloDRAFT_00051940</name>
</gene>
<dbReference type="EMBL" id="JH660647">
    <property type="protein sequence ID" value="EIM24482.1"/>
    <property type="molecule type" value="Genomic_DNA"/>
</dbReference>
<keyword evidence="5" id="KW-1185">Reference proteome</keyword>
<keyword evidence="4" id="KW-0012">Acyltransferase</keyword>
<sequence precursor="true">MLRFVLIALGAAGIALPAAAQVPFPAEVRTQEITTNGATIHVRIGGTGPAVVLLHGYGETGDMWAPLAADLVRDHTVVVPDLRGLGLSSKPETGFDKKTQAGDVAGVLDALKIDHADLVTHDIGNMVGYAFAVQHPERVKRFVLIDAPLPGIGPWEEVLKNPLLWHFRFGGPDMERLVAGRERIYLDRFWNEFSATPSRFSEAAREHYAELYALPGAMHSGFAQFAAFDQDAVDNKAFLAANGKLGMPVLAIGGEKSFGPMMATVMRFAASDVTEGIIPDAGHWIMEENPTATSAMVRSFLASQ</sequence>
<dbReference type="AlphaFoldDB" id="I4YKJ0"/>
<dbReference type="InterPro" id="IPR029058">
    <property type="entry name" value="AB_hydrolase_fold"/>
</dbReference>
<dbReference type="Pfam" id="PF00561">
    <property type="entry name" value="Abhydrolase_1"/>
    <property type="match status" value="1"/>
</dbReference>
<dbReference type="HOGENOM" id="CLU_020336_7_1_5"/>
<dbReference type="InterPro" id="IPR000073">
    <property type="entry name" value="AB_hydrolase_1"/>
</dbReference>
<evidence type="ECO:0000256" key="2">
    <source>
        <dbReference type="SAM" id="SignalP"/>
    </source>
</evidence>
<keyword evidence="1 4" id="KW-0378">Hydrolase</keyword>
<dbReference type="InterPro" id="IPR000639">
    <property type="entry name" value="Epox_hydrolase-like"/>
</dbReference>
<dbReference type="Gene3D" id="3.40.50.1820">
    <property type="entry name" value="alpha/beta hydrolase"/>
    <property type="match status" value="1"/>
</dbReference>
<protein>
    <submittedName>
        <fullName evidence="4">Putative hydrolase or acyltransferase of alpha/beta superfamily</fullName>
    </submittedName>
</protein>
<dbReference type="OrthoDB" id="9812774at2"/>
<evidence type="ECO:0000313" key="5">
    <source>
        <dbReference type="Proteomes" id="UP000003947"/>
    </source>
</evidence>
<dbReference type="PRINTS" id="PR00412">
    <property type="entry name" value="EPOXHYDRLASE"/>
</dbReference>
<dbReference type="STRING" id="864069.MicloDRAFT_00051940"/>
<evidence type="ECO:0000256" key="1">
    <source>
        <dbReference type="ARBA" id="ARBA00022801"/>
    </source>
</evidence>